<reference evidence="1 2" key="1">
    <citation type="submission" date="2016-10" db="EMBL/GenBank/DDBJ databases">
        <title>Genome sequence of Planktotalea frisia SH6-1.</title>
        <authorList>
            <person name="Poehlein A."/>
            <person name="Bakenhus I."/>
            <person name="Voget S."/>
            <person name="Brinkhoff T."/>
            <person name="Simon M."/>
        </authorList>
    </citation>
    <scope>NUCLEOTIDE SEQUENCE [LARGE SCALE GENOMIC DNA]</scope>
    <source>
        <strain evidence="1 2">SH6-1</strain>
    </source>
</reference>
<accession>A0A1L9NTB0</accession>
<organism evidence="1 2">
    <name type="scientific">Planktotalea frisia</name>
    <dbReference type="NCBI Taxonomy" id="696762"/>
    <lineage>
        <taxon>Bacteria</taxon>
        <taxon>Pseudomonadati</taxon>
        <taxon>Pseudomonadota</taxon>
        <taxon>Alphaproteobacteria</taxon>
        <taxon>Rhodobacterales</taxon>
        <taxon>Paracoccaceae</taxon>
        <taxon>Planktotalea</taxon>
    </lineage>
</organism>
<name>A0A1L9NTB0_9RHOB</name>
<dbReference type="SUPFAM" id="SSF55785">
    <property type="entry name" value="PYP-like sensor domain (PAS domain)"/>
    <property type="match status" value="1"/>
</dbReference>
<dbReference type="EC" id="2.7.13.3" evidence="1"/>
<dbReference type="Pfam" id="PF12860">
    <property type="entry name" value="PAS_7"/>
    <property type="match status" value="1"/>
</dbReference>
<gene>
    <name evidence="1" type="primary">divL</name>
    <name evidence="1" type="ORF">PFRI_32710</name>
</gene>
<comment type="caution">
    <text evidence="1">The sequence shown here is derived from an EMBL/GenBank/DDBJ whole genome shotgun (WGS) entry which is preliminary data.</text>
</comment>
<protein>
    <submittedName>
        <fullName evidence="1">Sensor protein DivL</fullName>
        <ecNumber evidence="1">2.7.13.3</ecNumber>
    </submittedName>
</protein>
<dbReference type="InterPro" id="IPR035965">
    <property type="entry name" value="PAS-like_dom_sf"/>
</dbReference>
<dbReference type="GO" id="GO:0004673">
    <property type="term" value="F:protein histidine kinase activity"/>
    <property type="evidence" value="ECO:0007669"/>
    <property type="project" value="UniProtKB-EC"/>
</dbReference>
<dbReference type="OrthoDB" id="9797304at2"/>
<evidence type="ECO:0000313" key="2">
    <source>
        <dbReference type="Proteomes" id="UP000184514"/>
    </source>
</evidence>
<evidence type="ECO:0000313" key="1">
    <source>
        <dbReference type="EMBL" id="OJI92538.1"/>
    </source>
</evidence>
<dbReference type="EMBL" id="MLCB01000177">
    <property type="protein sequence ID" value="OJI92538.1"/>
    <property type="molecule type" value="Genomic_DNA"/>
</dbReference>
<dbReference type="STRING" id="696762.PFRI_32710"/>
<keyword evidence="1" id="KW-0808">Transferase</keyword>
<keyword evidence="2" id="KW-1185">Reference proteome</keyword>
<sequence length="429" mass="48886">MFTTLSWVDLSLVFGITLMSFAIVKVLGNSSVQTIEPSRQSFTRQFCFEFDHTGKLVCTNEHAREFISDLALSDPDWTTLRETLEHRFEGLPIYVSETEAPIRTSLQPRSAIDPMTVEIEEHVDGLSLILIERERSDTTDHVAMHNVLSTLPNIALVQAVSENAPFPVWQSDGTGQIGWSNAFYKALERRIDRKDAPLFELSITPDVEKHAQRISLKDPAHNRTHWFDVTRQPFEGGHLHFATDVHAVVNAETAQRNFVQTLAKTFAHLATGLAIFDRNRQLVLFNPSLFDLTELRPEFLTARPNLFSFFDQLRDNQIMPEPKNYANWRERIADVISAASDDNFSETWHLPNGLTYRVTGRPHPDGAIAFLFEDISAEISLTRRFRDEADVTRSALDALDHSIAIFNRAGYLQQHNSAMLEFLGLKWSY</sequence>
<dbReference type="Proteomes" id="UP000184514">
    <property type="component" value="Unassembled WGS sequence"/>
</dbReference>
<dbReference type="RefSeq" id="WP_072631777.1">
    <property type="nucleotide sequence ID" value="NZ_MLCB01000177.1"/>
</dbReference>
<dbReference type="AlphaFoldDB" id="A0A1L9NTB0"/>
<proteinExistence type="predicted"/>